<feature type="chain" id="PRO_5013031482" evidence="1">
    <location>
        <begin position="18"/>
        <end position="210"/>
    </location>
</feature>
<evidence type="ECO:0000256" key="1">
    <source>
        <dbReference type="SAM" id="SignalP"/>
    </source>
</evidence>
<accession>A0A235F3V1</accession>
<dbReference type="Proteomes" id="UP000215181">
    <property type="component" value="Unassembled WGS sequence"/>
</dbReference>
<keyword evidence="1" id="KW-0732">Signal</keyword>
<dbReference type="AlphaFoldDB" id="A0A235F3V1"/>
<protein>
    <submittedName>
        <fullName evidence="2">Uncharacterized protein</fullName>
    </submittedName>
</protein>
<proteinExistence type="predicted"/>
<gene>
    <name evidence="2" type="ORF">CGK74_01030</name>
</gene>
<keyword evidence="3" id="KW-1185">Reference proteome</keyword>
<organism evidence="2 3">
    <name type="scientific">Thauera propionica</name>
    <dbReference type="NCBI Taxonomy" id="2019431"/>
    <lineage>
        <taxon>Bacteria</taxon>
        <taxon>Pseudomonadati</taxon>
        <taxon>Pseudomonadota</taxon>
        <taxon>Betaproteobacteria</taxon>
        <taxon>Rhodocyclales</taxon>
        <taxon>Zoogloeaceae</taxon>
        <taxon>Thauera</taxon>
    </lineage>
</organism>
<evidence type="ECO:0000313" key="3">
    <source>
        <dbReference type="Proteomes" id="UP000215181"/>
    </source>
</evidence>
<name>A0A235F3V1_9RHOO</name>
<feature type="signal peptide" evidence="1">
    <location>
        <begin position="1"/>
        <end position="17"/>
    </location>
</feature>
<reference evidence="2 3" key="1">
    <citation type="submission" date="2017-07" db="EMBL/GenBank/DDBJ databases">
        <title>Thauera sp. KNDSS-Mac4 genome sequence and assembly.</title>
        <authorList>
            <person name="Mayilraj S."/>
        </authorList>
    </citation>
    <scope>NUCLEOTIDE SEQUENCE [LARGE SCALE GENOMIC DNA]</scope>
    <source>
        <strain evidence="2 3">KNDSS-Mac4</strain>
    </source>
</reference>
<evidence type="ECO:0000313" key="2">
    <source>
        <dbReference type="EMBL" id="OYD55763.1"/>
    </source>
</evidence>
<dbReference type="EMBL" id="NOIH01000002">
    <property type="protein sequence ID" value="OYD55763.1"/>
    <property type="molecule type" value="Genomic_DNA"/>
</dbReference>
<sequence>MWIVGMALALLAGGVCATDAGEPIYGGCVDARGAAVPALSDDQLPAVVATGIEAGRAVIRYNPAALPRLLPVTRSFLFAQACARINLGYPALGELDADQARRADCAAADSLRRSGLLAAGAQPALEADLKLAEDEWAWVPGPRRGFTLDACPSGSGRGLYGEPAAGQPGWNACVRACAAPLYRCQARCAAGRCADCESAYASCIAGCGAP</sequence>
<comment type="caution">
    <text evidence="2">The sequence shown here is derived from an EMBL/GenBank/DDBJ whole genome shotgun (WGS) entry which is preliminary data.</text>
</comment>